<reference evidence="1" key="1">
    <citation type="submission" date="2016-10" db="EMBL/GenBank/DDBJ databases">
        <title>Sequence of Gallionella enrichment culture.</title>
        <authorList>
            <person name="Poehlein A."/>
            <person name="Muehling M."/>
            <person name="Daniel R."/>
        </authorList>
    </citation>
    <scope>NUCLEOTIDE SEQUENCE</scope>
</reference>
<proteinExistence type="predicted"/>
<comment type="caution">
    <text evidence="1">The sequence shown here is derived from an EMBL/GenBank/DDBJ whole genome shotgun (WGS) entry which is preliminary data.</text>
</comment>
<evidence type="ECO:0000313" key="1">
    <source>
        <dbReference type="EMBL" id="OIQ76687.1"/>
    </source>
</evidence>
<dbReference type="EMBL" id="MLJW01001801">
    <property type="protein sequence ID" value="OIQ76687.1"/>
    <property type="molecule type" value="Genomic_DNA"/>
</dbReference>
<sequence>MQPEEREPVILAASSEVQAEAVEMDDASAEMLDWQDEHMTSEPRPDVAREKPDMASVFDEDDDAMIDEDGLRDLVRDMIRQELQGALGERITRNVRKLVRAEINRALAAREFDQ</sequence>
<accession>A0A1J5Q9L6</accession>
<gene>
    <name evidence="1" type="ORF">GALL_416340</name>
</gene>
<organism evidence="1">
    <name type="scientific">mine drainage metagenome</name>
    <dbReference type="NCBI Taxonomy" id="410659"/>
    <lineage>
        <taxon>unclassified sequences</taxon>
        <taxon>metagenomes</taxon>
        <taxon>ecological metagenomes</taxon>
    </lineage>
</organism>
<name>A0A1J5Q9L6_9ZZZZ</name>
<protein>
    <submittedName>
        <fullName evidence="1">Uncharacterized protein</fullName>
    </submittedName>
</protein>
<dbReference type="AlphaFoldDB" id="A0A1J5Q9L6"/>